<organism evidence="2 3">
    <name type="scientific">Solea senegalensis</name>
    <name type="common">Senegalese sole</name>
    <dbReference type="NCBI Taxonomy" id="28829"/>
    <lineage>
        <taxon>Eukaryota</taxon>
        <taxon>Metazoa</taxon>
        <taxon>Chordata</taxon>
        <taxon>Craniata</taxon>
        <taxon>Vertebrata</taxon>
        <taxon>Euteleostomi</taxon>
        <taxon>Actinopterygii</taxon>
        <taxon>Neopterygii</taxon>
        <taxon>Teleostei</taxon>
        <taxon>Neoteleostei</taxon>
        <taxon>Acanthomorphata</taxon>
        <taxon>Carangaria</taxon>
        <taxon>Pleuronectiformes</taxon>
        <taxon>Pleuronectoidei</taxon>
        <taxon>Soleidae</taxon>
        <taxon>Solea</taxon>
    </lineage>
</organism>
<dbReference type="EMBL" id="JAGKHQ010000021">
    <property type="protein sequence ID" value="KAG7474042.1"/>
    <property type="molecule type" value="Genomic_DNA"/>
</dbReference>
<protein>
    <submittedName>
        <fullName evidence="2">Uncharacterized protein</fullName>
    </submittedName>
</protein>
<comment type="caution">
    <text evidence="2">The sequence shown here is derived from an EMBL/GenBank/DDBJ whole genome shotgun (WGS) entry which is preliminary data.</text>
</comment>
<feature type="compositionally biased region" description="Basic and acidic residues" evidence="1">
    <location>
        <begin position="39"/>
        <end position="53"/>
    </location>
</feature>
<reference evidence="2 3" key="1">
    <citation type="journal article" date="2021" name="Sci. Rep.">
        <title>Chromosome anchoring in Senegalese sole (Solea senegalensis) reveals sex-associated markers and genome rearrangements in flatfish.</title>
        <authorList>
            <person name="Guerrero-Cozar I."/>
            <person name="Gomez-Garrido J."/>
            <person name="Berbel C."/>
            <person name="Martinez-Blanch J.F."/>
            <person name="Alioto T."/>
            <person name="Claros M.G."/>
            <person name="Gagnaire P.A."/>
            <person name="Manchado M."/>
        </authorList>
    </citation>
    <scope>NUCLEOTIDE SEQUENCE [LARGE SCALE GENOMIC DNA]</scope>
    <source>
        <strain evidence="2">Sse05_10M</strain>
    </source>
</reference>
<sequence length="83" mass="9925">MEEEEEEIMERRGENEAIGEEIKKERRRRRTFWEERIGRGGEGNIRRKGEHIGKQMSWKKRRKIDKNLKKETDVDSPLGSCPA</sequence>
<keyword evidence="3" id="KW-1185">Reference proteome</keyword>
<name>A0AAV6PRV4_SOLSE</name>
<proteinExistence type="predicted"/>
<evidence type="ECO:0000313" key="3">
    <source>
        <dbReference type="Proteomes" id="UP000693946"/>
    </source>
</evidence>
<accession>A0AAV6PRV4</accession>
<evidence type="ECO:0000313" key="2">
    <source>
        <dbReference type="EMBL" id="KAG7474042.1"/>
    </source>
</evidence>
<evidence type="ECO:0000256" key="1">
    <source>
        <dbReference type="SAM" id="MobiDB-lite"/>
    </source>
</evidence>
<feature type="region of interest" description="Disordered" evidence="1">
    <location>
        <begin position="39"/>
        <end position="83"/>
    </location>
</feature>
<dbReference type="AlphaFoldDB" id="A0AAV6PRV4"/>
<feature type="region of interest" description="Disordered" evidence="1">
    <location>
        <begin position="1"/>
        <end position="22"/>
    </location>
</feature>
<feature type="compositionally biased region" description="Basic and acidic residues" evidence="1">
    <location>
        <begin position="9"/>
        <end position="22"/>
    </location>
</feature>
<gene>
    <name evidence="2" type="ORF">JOB18_000895</name>
</gene>
<dbReference type="Proteomes" id="UP000693946">
    <property type="component" value="Linkage Group LG9"/>
</dbReference>